<keyword evidence="3" id="KW-1185">Reference proteome</keyword>
<keyword evidence="1" id="KW-1133">Transmembrane helix</keyword>
<dbReference type="OrthoDB" id="2498139at2759"/>
<proteinExistence type="predicted"/>
<dbReference type="Proteomes" id="UP000765509">
    <property type="component" value="Unassembled WGS sequence"/>
</dbReference>
<keyword evidence="1" id="KW-0812">Transmembrane</keyword>
<evidence type="ECO:0000256" key="1">
    <source>
        <dbReference type="SAM" id="Phobius"/>
    </source>
</evidence>
<sequence>MLRQYLKSPLRLILAREDTSSSASRILVIMGFLKYPVSSVLILLFCFSPFLKGINCLKLAQPGGQVIPDVCQNTFACAQSDPSNWPSSSFRCGATGPDVSATSFSSARISIFTGMGRKVSKNEWPSSCKLAPNATPLGYSNGKWTAYYSMATTCECASGNPPDCSFFSQKSNSACNVAMLSFCQLRQDGSACSPVT</sequence>
<name>A0A9Q3CG86_9BASI</name>
<keyword evidence="1" id="KW-0472">Membrane</keyword>
<accession>A0A9Q3CG86</accession>
<evidence type="ECO:0000313" key="2">
    <source>
        <dbReference type="EMBL" id="MBW0483082.1"/>
    </source>
</evidence>
<dbReference type="EMBL" id="AVOT02007069">
    <property type="protein sequence ID" value="MBW0483082.1"/>
    <property type="molecule type" value="Genomic_DNA"/>
</dbReference>
<evidence type="ECO:0000313" key="3">
    <source>
        <dbReference type="Proteomes" id="UP000765509"/>
    </source>
</evidence>
<reference evidence="2" key="1">
    <citation type="submission" date="2021-03" db="EMBL/GenBank/DDBJ databases">
        <title>Draft genome sequence of rust myrtle Austropuccinia psidii MF-1, a brazilian biotype.</title>
        <authorList>
            <person name="Quecine M.C."/>
            <person name="Pachon D.M.R."/>
            <person name="Bonatelli M.L."/>
            <person name="Correr F.H."/>
            <person name="Franceschini L.M."/>
            <person name="Leite T.F."/>
            <person name="Margarido G.R.A."/>
            <person name="Almeida C.A."/>
            <person name="Ferrarezi J.A."/>
            <person name="Labate C.A."/>
        </authorList>
    </citation>
    <scope>NUCLEOTIDE SEQUENCE</scope>
    <source>
        <strain evidence="2">MF-1</strain>
    </source>
</reference>
<gene>
    <name evidence="2" type="ORF">O181_022797</name>
</gene>
<protein>
    <submittedName>
        <fullName evidence="2">Uncharacterized protein</fullName>
    </submittedName>
</protein>
<comment type="caution">
    <text evidence="2">The sequence shown here is derived from an EMBL/GenBank/DDBJ whole genome shotgun (WGS) entry which is preliminary data.</text>
</comment>
<dbReference type="AlphaFoldDB" id="A0A9Q3CG86"/>
<feature type="transmembrane region" description="Helical" evidence="1">
    <location>
        <begin position="26"/>
        <end position="51"/>
    </location>
</feature>
<organism evidence="2 3">
    <name type="scientific">Austropuccinia psidii MF-1</name>
    <dbReference type="NCBI Taxonomy" id="1389203"/>
    <lineage>
        <taxon>Eukaryota</taxon>
        <taxon>Fungi</taxon>
        <taxon>Dikarya</taxon>
        <taxon>Basidiomycota</taxon>
        <taxon>Pucciniomycotina</taxon>
        <taxon>Pucciniomycetes</taxon>
        <taxon>Pucciniales</taxon>
        <taxon>Sphaerophragmiaceae</taxon>
        <taxon>Austropuccinia</taxon>
    </lineage>
</organism>